<dbReference type="eggNOG" id="KOG0710">
    <property type="taxonomic scope" value="Eukaryota"/>
</dbReference>
<keyword evidence="4" id="KW-1133">Transmembrane helix</keyword>
<name>R0G987_9BRAS</name>
<evidence type="ECO:0000256" key="4">
    <source>
        <dbReference type="SAM" id="Phobius"/>
    </source>
</evidence>
<feature type="compositionally biased region" description="Polar residues" evidence="3">
    <location>
        <begin position="123"/>
        <end position="136"/>
    </location>
</feature>
<sequence length="510" mass="55947">MAAMFRRPKPGGGSHPPPLAPTVSSFKPRAQWTNSGSSIFLYVNLPGFYRDQISIKMDVRTRTVQIQGQRPLSTQTKARFNEAYRVPESCDMSKLSTSFSHGLLTIEFQAIVEGVQDQGKIGQRSNQEKSGPNGSTLGRKKPLIEEKQVGTSEEKPAPTLNKEEPKTYKSVVEGKRTVPTGNVEKSEPKVKAGEAIPKVRGKESAKEAKVVERKGATQMSQQKTGQKLKEEEARSTPTLGGSLKLKERAKEEKVVERKEAPQIGQQKIGQKVKEEEAKRSPALGASSIKAKVRAIEEKASEGKKDADISQNKTGQMVKEKEIISRSPAVDTGLKPKVHANLVGQKGDGEIGQKLKEEGNIKLGQKEQEKYTKPVVGDEARRTEKMNQAESQLKTKERDERTELDADDGLRNNQDEKKEIVGDMVSEGEIQERVEQKKIGETSLAKYTGEHEDNAGQTKNSMDSLPAAGGNGKGEEDTRTYDVSLVNVGAAALVIMGFGAYVFVPLVKYFS</sequence>
<dbReference type="Proteomes" id="UP000029121">
    <property type="component" value="Unassembled WGS sequence"/>
</dbReference>
<dbReference type="AlphaFoldDB" id="R0G987"/>
<feature type="region of interest" description="Disordered" evidence="3">
    <location>
        <begin position="199"/>
        <end position="336"/>
    </location>
</feature>
<evidence type="ECO:0000313" key="7">
    <source>
        <dbReference type="Proteomes" id="UP000029121"/>
    </source>
</evidence>
<feature type="compositionally biased region" description="Basic and acidic residues" evidence="3">
    <location>
        <begin position="142"/>
        <end position="168"/>
    </location>
</feature>
<comment type="similarity">
    <text evidence="1 2">Belongs to the small heat shock protein (HSP20) family.</text>
</comment>
<dbReference type="KEGG" id="crb:17893199"/>
<organism evidence="6 7">
    <name type="scientific">Capsella rubella</name>
    <dbReference type="NCBI Taxonomy" id="81985"/>
    <lineage>
        <taxon>Eukaryota</taxon>
        <taxon>Viridiplantae</taxon>
        <taxon>Streptophyta</taxon>
        <taxon>Embryophyta</taxon>
        <taxon>Tracheophyta</taxon>
        <taxon>Spermatophyta</taxon>
        <taxon>Magnoliopsida</taxon>
        <taxon>eudicotyledons</taxon>
        <taxon>Gunneridae</taxon>
        <taxon>Pentapetalae</taxon>
        <taxon>rosids</taxon>
        <taxon>malvids</taxon>
        <taxon>Brassicales</taxon>
        <taxon>Brassicaceae</taxon>
        <taxon>Camelineae</taxon>
        <taxon>Capsella</taxon>
    </lineage>
</organism>
<dbReference type="InterPro" id="IPR002068">
    <property type="entry name" value="A-crystallin/Hsp20_dom"/>
</dbReference>
<dbReference type="InterPro" id="IPR008978">
    <property type="entry name" value="HSP20-like_chaperone"/>
</dbReference>
<keyword evidence="7" id="KW-1185">Reference proteome</keyword>
<dbReference type="Pfam" id="PF00011">
    <property type="entry name" value="HSP20"/>
    <property type="match status" value="1"/>
</dbReference>
<reference evidence="7" key="1">
    <citation type="journal article" date="2013" name="Nat. Genet.">
        <title>The Capsella rubella genome and the genomic consequences of rapid mating system evolution.</title>
        <authorList>
            <person name="Slotte T."/>
            <person name="Hazzouri K.M."/>
            <person name="Agren J.A."/>
            <person name="Koenig D."/>
            <person name="Maumus F."/>
            <person name="Guo Y.L."/>
            <person name="Steige K."/>
            <person name="Platts A.E."/>
            <person name="Escobar J.S."/>
            <person name="Newman L.K."/>
            <person name="Wang W."/>
            <person name="Mandakova T."/>
            <person name="Vello E."/>
            <person name="Smith L.M."/>
            <person name="Henz S.R."/>
            <person name="Steffen J."/>
            <person name="Takuno S."/>
            <person name="Brandvain Y."/>
            <person name="Coop G."/>
            <person name="Andolfatto P."/>
            <person name="Hu T.T."/>
            <person name="Blanchette M."/>
            <person name="Clark R.M."/>
            <person name="Quesneville H."/>
            <person name="Nordborg M."/>
            <person name="Gaut B.S."/>
            <person name="Lysak M.A."/>
            <person name="Jenkins J."/>
            <person name="Grimwood J."/>
            <person name="Chapman J."/>
            <person name="Prochnik S."/>
            <person name="Shu S."/>
            <person name="Rokhsar D."/>
            <person name="Schmutz J."/>
            <person name="Weigel D."/>
            <person name="Wright S.I."/>
        </authorList>
    </citation>
    <scope>NUCLEOTIDE SEQUENCE [LARGE SCALE GENOMIC DNA]</scope>
    <source>
        <strain evidence="7">cv. Monte Gargano</strain>
    </source>
</reference>
<feature type="region of interest" description="Disordered" evidence="3">
    <location>
        <begin position="1"/>
        <end position="24"/>
    </location>
</feature>
<keyword evidence="4" id="KW-0812">Transmembrane</keyword>
<feature type="compositionally biased region" description="Basic and acidic residues" evidence="3">
    <location>
        <begin position="357"/>
        <end position="420"/>
    </location>
</feature>
<dbReference type="SUPFAM" id="SSF49764">
    <property type="entry name" value="HSP20-like chaperones"/>
    <property type="match status" value="1"/>
</dbReference>
<dbReference type="STRING" id="81985.R0G987"/>
<feature type="compositionally biased region" description="Basic and acidic residues" evidence="3">
    <location>
        <begin position="429"/>
        <end position="439"/>
    </location>
</feature>
<feature type="region of interest" description="Disordered" evidence="3">
    <location>
        <begin position="119"/>
        <end position="168"/>
    </location>
</feature>
<feature type="compositionally biased region" description="Basic and acidic residues" evidence="3">
    <location>
        <begin position="244"/>
        <end position="260"/>
    </location>
</feature>
<feature type="transmembrane region" description="Helical" evidence="4">
    <location>
        <begin position="484"/>
        <end position="506"/>
    </location>
</feature>
<protein>
    <recommendedName>
        <fullName evidence="5">SHSP domain-containing protein</fullName>
    </recommendedName>
</protein>
<dbReference type="EMBL" id="KB870807">
    <property type="protein sequence ID" value="EOA32086.1"/>
    <property type="molecule type" value="Genomic_DNA"/>
</dbReference>
<evidence type="ECO:0000313" key="6">
    <source>
        <dbReference type="EMBL" id="EOA32086.1"/>
    </source>
</evidence>
<feature type="compositionally biased region" description="Basic and acidic residues" evidence="3">
    <location>
        <begin position="293"/>
        <end position="307"/>
    </location>
</feature>
<keyword evidence="4" id="KW-0472">Membrane</keyword>
<dbReference type="Gene3D" id="2.60.40.790">
    <property type="match status" value="1"/>
</dbReference>
<evidence type="ECO:0000256" key="1">
    <source>
        <dbReference type="PROSITE-ProRule" id="PRU00285"/>
    </source>
</evidence>
<dbReference type="PROSITE" id="PS01031">
    <property type="entry name" value="SHSP"/>
    <property type="match status" value="1"/>
</dbReference>
<gene>
    <name evidence="6" type="ORF">CARUB_v10015333mg</name>
</gene>
<dbReference type="CDD" id="cd06464">
    <property type="entry name" value="ACD_sHsps-like"/>
    <property type="match status" value="1"/>
</dbReference>
<accession>R0G987</accession>
<evidence type="ECO:0000256" key="2">
    <source>
        <dbReference type="RuleBase" id="RU003616"/>
    </source>
</evidence>
<feature type="domain" description="SHSP" evidence="5">
    <location>
        <begin position="21"/>
        <end position="126"/>
    </location>
</feature>
<proteinExistence type="inferred from homology"/>
<feature type="region of interest" description="Disordered" evidence="3">
    <location>
        <begin position="357"/>
        <end position="476"/>
    </location>
</feature>
<evidence type="ECO:0000259" key="5">
    <source>
        <dbReference type="PROSITE" id="PS01031"/>
    </source>
</evidence>
<feature type="compositionally biased region" description="Basic and acidic residues" evidence="3">
    <location>
        <begin position="200"/>
        <end position="215"/>
    </location>
</feature>
<dbReference type="OrthoDB" id="1431247at2759"/>
<evidence type="ECO:0000256" key="3">
    <source>
        <dbReference type="SAM" id="MobiDB-lite"/>
    </source>
</evidence>